<dbReference type="Proteomes" id="UP001172155">
    <property type="component" value="Unassembled WGS sequence"/>
</dbReference>
<dbReference type="PANTHER" id="PTHR33112">
    <property type="entry name" value="DOMAIN PROTEIN, PUTATIVE-RELATED"/>
    <property type="match status" value="1"/>
</dbReference>
<evidence type="ECO:0000313" key="3">
    <source>
        <dbReference type="EMBL" id="KAK0755087.1"/>
    </source>
</evidence>
<evidence type="ECO:0000313" key="4">
    <source>
        <dbReference type="Proteomes" id="UP001172155"/>
    </source>
</evidence>
<dbReference type="EMBL" id="JAUKUD010000001">
    <property type="protein sequence ID" value="KAK0755087.1"/>
    <property type="molecule type" value="Genomic_DNA"/>
</dbReference>
<protein>
    <recommendedName>
        <fullName evidence="2">Heterokaryon incompatibility domain-containing protein</fullName>
    </recommendedName>
</protein>
<dbReference type="AlphaFoldDB" id="A0AA40KDN2"/>
<name>A0AA40KDN2_9PEZI</name>
<evidence type="ECO:0000256" key="1">
    <source>
        <dbReference type="SAM" id="MobiDB-lite"/>
    </source>
</evidence>
<reference evidence="3" key="1">
    <citation type="submission" date="2023-06" db="EMBL/GenBank/DDBJ databases">
        <title>Genome-scale phylogeny and comparative genomics of the fungal order Sordariales.</title>
        <authorList>
            <consortium name="Lawrence Berkeley National Laboratory"/>
            <person name="Hensen N."/>
            <person name="Bonometti L."/>
            <person name="Westerberg I."/>
            <person name="Brannstrom I.O."/>
            <person name="Guillou S."/>
            <person name="Cros-Aarteil S."/>
            <person name="Calhoun S."/>
            <person name="Haridas S."/>
            <person name="Kuo A."/>
            <person name="Mondo S."/>
            <person name="Pangilinan J."/>
            <person name="Riley R."/>
            <person name="LaButti K."/>
            <person name="Andreopoulos B."/>
            <person name="Lipzen A."/>
            <person name="Chen C."/>
            <person name="Yanf M."/>
            <person name="Daum C."/>
            <person name="Ng V."/>
            <person name="Clum A."/>
            <person name="Steindorff A."/>
            <person name="Ohm R."/>
            <person name="Martin F."/>
            <person name="Silar P."/>
            <person name="Natvig D."/>
            <person name="Lalanne C."/>
            <person name="Gautier V."/>
            <person name="Ament-velasquez S.L."/>
            <person name="Kruys A."/>
            <person name="Hutchinson M.I."/>
            <person name="Powell A.J."/>
            <person name="Barry K."/>
            <person name="Miller A.N."/>
            <person name="Grigoriev I.V."/>
            <person name="Debuchy R."/>
            <person name="Gladieux P."/>
            <person name="Thoren M.H."/>
            <person name="Johannesson H."/>
        </authorList>
    </citation>
    <scope>NUCLEOTIDE SEQUENCE</scope>
    <source>
        <strain evidence="3">SMH3187-1</strain>
    </source>
</reference>
<sequence>MQPLGDYRPGHPEHPGITLPHTVQQDNLDDPAYRTQVLHSHSGIGDLNQALVHLSPLVPNRSIRLRGIVDKDSGEIRTLDVRIDNWFLSSPTAGLEAFALPGTAAARAGFGVRPPYGEEEKWTAMRTWLDKQTGDQTTNLPPPARLVDVGDTVEAGIRLVETAGLLAEDQRYAALSYRWGDTNTLLTTRDSIRDRMTDIPPNSMPKTIRDAGDEGDWTREAAGMGNVYMNAQCTFSAHAAKHADDGFLAESLQRQHVYACGGHPDGGSFQDEVTTYNKSADSDQGSTYARHHLDRSELSSRGWVLQERILSPRLIHFGSGGSLYFESREGVEHVETGLESTYRSFSRLRSALKRLNQKNTTPVPPDVVQHVYTDWYEIVMQYSTCSLTKPEDKLVALQGIARKCQELTGDILTDGVWRNASGFCLLWLSREEPLERNTSTQIPSWSWASAEGKIQFPHGAAVLDIRNVAPEIDLAGIETAPTQKSVLWLDNAVFINTHLHFMQGRVGTPKWDDMRRFVNLEHATRYWDVYEDDGRYLGWASLDRETRQTVDGLTAGISCIKIASNQNDQIETGDDGDGGRDRGFLVLFIAFSSQLGAWQRVGMEQILDRRRFQSEAVGMKLV</sequence>
<proteinExistence type="predicted"/>
<keyword evidence="4" id="KW-1185">Reference proteome</keyword>
<evidence type="ECO:0000259" key="2">
    <source>
        <dbReference type="Pfam" id="PF06985"/>
    </source>
</evidence>
<dbReference type="InterPro" id="IPR010730">
    <property type="entry name" value="HET"/>
</dbReference>
<dbReference type="PANTHER" id="PTHR33112:SF16">
    <property type="entry name" value="HETEROKARYON INCOMPATIBILITY DOMAIN-CONTAINING PROTEIN"/>
    <property type="match status" value="1"/>
</dbReference>
<comment type="caution">
    <text evidence="3">The sequence shown here is derived from an EMBL/GenBank/DDBJ whole genome shotgun (WGS) entry which is preliminary data.</text>
</comment>
<accession>A0AA40KDN2</accession>
<dbReference type="Pfam" id="PF06985">
    <property type="entry name" value="HET"/>
    <property type="match status" value="1"/>
</dbReference>
<feature type="region of interest" description="Disordered" evidence="1">
    <location>
        <begin position="194"/>
        <end position="214"/>
    </location>
</feature>
<feature type="domain" description="Heterokaryon incompatibility" evidence="2">
    <location>
        <begin position="213"/>
        <end position="307"/>
    </location>
</feature>
<gene>
    <name evidence="3" type="ORF">B0T18DRAFT_386854</name>
</gene>
<organism evidence="3 4">
    <name type="scientific">Schizothecium vesticola</name>
    <dbReference type="NCBI Taxonomy" id="314040"/>
    <lineage>
        <taxon>Eukaryota</taxon>
        <taxon>Fungi</taxon>
        <taxon>Dikarya</taxon>
        <taxon>Ascomycota</taxon>
        <taxon>Pezizomycotina</taxon>
        <taxon>Sordariomycetes</taxon>
        <taxon>Sordariomycetidae</taxon>
        <taxon>Sordariales</taxon>
        <taxon>Schizotheciaceae</taxon>
        <taxon>Schizothecium</taxon>
    </lineage>
</organism>